<organism evidence="2 3">
    <name type="scientific">Taibaiella soli</name>
    <dbReference type="NCBI Taxonomy" id="1649169"/>
    <lineage>
        <taxon>Bacteria</taxon>
        <taxon>Pseudomonadati</taxon>
        <taxon>Bacteroidota</taxon>
        <taxon>Chitinophagia</taxon>
        <taxon>Chitinophagales</taxon>
        <taxon>Chitinophagaceae</taxon>
        <taxon>Taibaiella</taxon>
    </lineage>
</organism>
<accession>A0A2W2AAN4</accession>
<dbReference type="AlphaFoldDB" id="A0A2W2AAN4"/>
<dbReference type="EMBL" id="QKTW01000018">
    <property type="protein sequence ID" value="PZF72455.1"/>
    <property type="molecule type" value="Genomic_DNA"/>
</dbReference>
<proteinExistence type="predicted"/>
<dbReference type="GO" id="GO:0009279">
    <property type="term" value="C:cell outer membrane"/>
    <property type="evidence" value="ECO:0007669"/>
    <property type="project" value="TreeGrafter"/>
</dbReference>
<comment type="caution">
    <text evidence="2">The sequence shown here is derived from an EMBL/GenBank/DDBJ whole genome shotgun (WGS) entry which is preliminary data.</text>
</comment>
<sequence length="895" mass="100738">MSLRGKIISKFACFHCLTLFLAVIFIFNITNRVAAQSARPVSQQDSTHIVSDTTLKLSDSLRAADTVKNDSLAASHLEDSLGIRISKDALSDIVNTEATDSAVLDMKHNLFYLYGNAKVNYQDLKLGAGVISYDQSTNLVTAGPSFDSIGSVTARPSFTQGSEKVSYDSLQYNFKSKRAIIRNAHSQYGEGFVFSEQVKRNPDQSIYGWKNVYTTCSLDTPHYGIWAKKIKVVPNQVIAAASAHVVIENVPTPFYLPFGMFPITQGQRSGFHLPSYTIEEQRGLGLTNLGYYFYVNDNADLLFLTNIYTKGSWSGSLISTYADRYHYNGGLSLSYAYNKTGESYEPGASITKDFMVNWRHQTDSKAKPGESFNASVTVGTSSFYSNNSYNVNQILNNQYQSNITYSKNWANQPYSLTIAARHNQNTQSHQVNVTLPEINFYVAQFNPFKSKYSVGTHWYDKITAGYTVNASNQINFIDSTFSLNTLALDKFQNGVHHSIPVSASYNVFRFINMSFNVAYNEYWLSQQDYKHFDNTAWKLDTATNRGFYTARDFDANMQLSTRIYGMKMFKHGSLKGIRHVLTPTIGFNYRPDYSKAPFNYYYQTYTYPNTQAVYLSPYDGSVVGIPGLNQYGTFSSSIIYGLNNNLQIKVRNGKDSASGSKNVTLIDALNFSGSYNIAADSFNWSPVGVSFRTNIANKLSLSGNATFDPYDYDYENNRRSPHTMWDEGKGPARFTNGSLSLSANFRSQNKGTGNNTKAPKTDEFSRLMAYGGSSNYIDFNVPWSLNVAYALTASKTPTLITKRDTLIMSQNMMFSGDLNLTPKWKVTFSSGFDFTQHALTFTSIDIYRDLHCWEMRLGTIPFGPRKSYNFSLNVKASVLQDMKLLRRRDFRDVVY</sequence>
<protein>
    <recommendedName>
        <fullName evidence="1">LPS-assembly protein LptD central domain-containing protein</fullName>
    </recommendedName>
</protein>
<dbReference type="InterPro" id="IPR050218">
    <property type="entry name" value="LptD"/>
</dbReference>
<dbReference type="Pfam" id="PF19838">
    <property type="entry name" value="LptD_2"/>
    <property type="match status" value="1"/>
</dbReference>
<evidence type="ECO:0000259" key="1">
    <source>
        <dbReference type="Pfam" id="PF19838"/>
    </source>
</evidence>
<dbReference type="Proteomes" id="UP000248745">
    <property type="component" value="Unassembled WGS sequence"/>
</dbReference>
<evidence type="ECO:0000313" key="3">
    <source>
        <dbReference type="Proteomes" id="UP000248745"/>
    </source>
</evidence>
<evidence type="ECO:0000313" key="2">
    <source>
        <dbReference type="EMBL" id="PZF72455.1"/>
    </source>
</evidence>
<gene>
    <name evidence="2" type="ORF">DN068_13985</name>
</gene>
<reference evidence="2 3" key="1">
    <citation type="submission" date="2018-06" db="EMBL/GenBank/DDBJ databases">
        <title>Mucibacter soli gen. nov., sp. nov., a new member of the family Chitinophagaceae producing mucin.</title>
        <authorList>
            <person name="Kim M.-K."/>
            <person name="Park S."/>
            <person name="Kim T.-S."/>
            <person name="Joung Y."/>
            <person name="Han J.-H."/>
            <person name="Kim S.B."/>
        </authorList>
    </citation>
    <scope>NUCLEOTIDE SEQUENCE [LARGE SCALE GENOMIC DNA]</scope>
    <source>
        <strain evidence="2 3">R1-15</strain>
    </source>
</reference>
<keyword evidence="3" id="KW-1185">Reference proteome</keyword>
<dbReference type="PANTHER" id="PTHR30189:SF1">
    <property type="entry name" value="LPS-ASSEMBLY PROTEIN LPTD"/>
    <property type="match status" value="1"/>
</dbReference>
<name>A0A2W2AAN4_9BACT</name>
<dbReference type="InterPro" id="IPR045659">
    <property type="entry name" value="LptD_2"/>
</dbReference>
<feature type="domain" description="LPS-assembly protein LptD central" evidence="1">
    <location>
        <begin position="239"/>
        <end position="710"/>
    </location>
</feature>
<dbReference type="PANTHER" id="PTHR30189">
    <property type="entry name" value="LPS-ASSEMBLY PROTEIN"/>
    <property type="match status" value="1"/>
</dbReference>
<dbReference type="GO" id="GO:1990351">
    <property type="term" value="C:transporter complex"/>
    <property type="evidence" value="ECO:0007669"/>
    <property type="project" value="TreeGrafter"/>
</dbReference>